<dbReference type="EMBL" id="CAVLEF010000277">
    <property type="protein sequence ID" value="CAK1554305.1"/>
    <property type="molecule type" value="Genomic_DNA"/>
</dbReference>
<feature type="compositionally biased region" description="Low complexity" evidence="1">
    <location>
        <begin position="400"/>
        <end position="414"/>
    </location>
</feature>
<evidence type="ECO:0000256" key="1">
    <source>
        <dbReference type="SAM" id="MobiDB-lite"/>
    </source>
</evidence>
<dbReference type="AlphaFoldDB" id="A0AAV1JXP5"/>
<proteinExistence type="predicted"/>
<accession>A0AAV1JXP5</accession>
<feature type="region of interest" description="Disordered" evidence="1">
    <location>
        <begin position="396"/>
        <end position="426"/>
    </location>
</feature>
<gene>
    <name evidence="2" type="ORF">LNINA_LOCUS13228</name>
</gene>
<dbReference type="Proteomes" id="UP001497472">
    <property type="component" value="Unassembled WGS sequence"/>
</dbReference>
<protein>
    <submittedName>
        <fullName evidence="2">Uncharacterized protein</fullName>
    </submittedName>
</protein>
<comment type="caution">
    <text evidence="2">The sequence shown here is derived from an EMBL/GenBank/DDBJ whole genome shotgun (WGS) entry which is preliminary data.</text>
</comment>
<evidence type="ECO:0000313" key="3">
    <source>
        <dbReference type="Proteomes" id="UP001497472"/>
    </source>
</evidence>
<reference evidence="2 3" key="1">
    <citation type="submission" date="2023-11" db="EMBL/GenBank/DDBJ databases">
        <authorList>
            <person name="Okamura Y."/>
        </authorList>
    </citation>
    <scope>NUCLEOTIDE SEQUENCE [LARGE SCALE GENOMIC DNA]</scope>
</reference>
<name>A0AAV1JXP5_9NEOP</name>
<sequence length="426" mass="50319">MFIQIFHPAVVGLCHKATTKDIKAYSDNEDLINFIDLLNSPDDDLHTKNGGRSKYLEDAGMNSREAQDRTELMRLLQKNYDAREFQGRQEKERLYFIENPEIIDDYRDIRRSQEMQYDADFEEKTLKRLLKTLRRNAVFRLKKDKTVKANLPALRLGIKMGSLEEAKKAFKPLEKEVITKKYNWDRSVEKKYHAERPKIRPRPRDETFRRPKERSYGFVILVQSRGRKYDVEFEARKIYGQDLAAVLERFRRTPDYIQILTDELEKVWQNLRVVMAQNLFYYSNKLKARVNEVISENTTNARLRMRTTTGEYYTKYIGFFRKPMVRQHTHNMSGAERLELYFKLDPALPLQVRNRMVDLSFEHCGYVIHATIKSLVAGGSSMSTLQQDTNTKYQTHYSHKITSTSKDKTSTSPDKSLRNFKQSIQM</sequence>
<keyword evidence="3" id="KW-1185">Reference proteome</keyword>
<evidence type="ECO:0000313" key="2">
    <source>
        <dbReference type="EMBL" id="CAK1554305.1"/>
    </source>
</evidence>
<organism evidence="2 3">
    <name type="scientific">Leptosia nina</name>
    <dbReference type="NCBI Taxonomy" id="320188"/>
    <lineage>
        <taxon>Eukaryota</taxon>
        <taxon>Metazoa</taxon>
        <taxon>Ecdysozoa</taxon>
        <taxon>Arthropoda</taxon>
        <taxon>Hexapoda</taxon>
        <taxon>Insecta</taxon>
        <taxon>Pterygota</taxon>
        <taxon>Neoptera</taxon>
        <taxon>Endopterygota</taxon>
        <taxon>Lepidoptera</taxon>
        <taxon>Glossata</taxon>
        <taxon>Ditrysia</taxon>
        <taxon>Papilionoidea</taxon>
        <taxon>Pieridae</taxon>
        <taxon>Pierinae</taxon>
        <taxon>Leptosia</taxon>
    </lineage>
</organism>